<evidence type="ECO:0000256" key="8">
    <source>
        <dbReference type="RuleBase" id="RU363041"/>
    </source>
</evidence>
<evidence type="ECO:0000256" key="2">
    <source>
        <dbReference type="ARBA" id="ARBA00009142"/>
    </source>
</evidence>
<evidence type="ECO:0000256" key="6">
    <source>
        <dbReference type="ARBA" id="ARBA00022989"/>
    </source>
</evidence>
<dbReference type="Pfam" id="PF01925">
    <property type="entry name" value="TauE"/>
    <property type="match status" value="1"/>
</dbReference>
<dbReference type="RefSeq" id="WP_139631557.1">
    <property type="nucleotide sequence ID" value="NZ_VDLX02000006.1"/>
</dbReference>
<dbReference type="PANTHER" id="PTHR30269:SF37">
    <property type="entry name" value="MEMBRANE TRANSPORTER PROTEIN"/>
    <property type="match status" value="1"/>
</dbReference>
<dbReference type="InterPro" id="IPR052017">
    <property type="entry name" value="TSUP"/>
</dbReference>
<dbReference type="AlphaFoldDB" id="A0A5C4WHR1"/>
<comment type="subcellular location">
    <subcellularLocation>
        <location evidence="1 8">Cell membrane</location>
        <topology evidence="1 8">Multi-pass membrane protein</topology>
    </subcellularLocation>
</comment>
<feature type="transmembrane region" description="Helical" evidence="8">
    <location>
        <begin position="190"/>
        <end position="207"/>
    </location>
</feature>
<dbReference type="PANTHER" id="PTHR30269">
    <property type="entry name" value="TRANSMEMBRANE PROTEIN YFCA"/>
    <property type="match status" value="1"/>
</dbReference>
<evidence type="ECO:0000256" key="4">
    <source>
        <dbReference type="ARBA" id="ARBA00022475"/>
    </source>
</evidence>
<evidence type="ECO:0000256" key="1">
    <source>
        <dbReference type="ARBA" id="ARBA00004651"/>
    </source>
</evidence>
<gene>
    <name evidence="9" type="ORF">FH608_017260</name>
</gene>
<feature type="transmembrane region" description="Helical" evidence="8">
    <location>
        <begin position="132"/>
        <end position="152"/>
    </location>
</feature>
<dbReference type="EMBL" id="VDLX02000006">
    <property type="protein sequence ID" value="KAB8193952.1"/>
    <property type="molecule type" value="Genomic_DNA"/>
</dbReference>
<comment type="caution">
    <text evidence="9">The sequence shown here is derived from an EMBL/GenBank/DDBJ whole genome shotgun (WGS) entry which is preliminary data.</text>
</comment>
<keyword evidence="3" id="KW-0813">Transport</keyword>
<dbReference type="InterPro" id="IPR002781">
    <property type="entry name" value="TM_pro_TauE-like"/>
</dbReference>
<protein>
    <recommendedName>
        <fullName evidence="8">Probable membrane transporter protein</fullName>
    </recommendedName>
</protein>
<evidence type="ECO:0000256" key="3">
    <source>
        <dbReference type="ARBA" id="ARBA00022448"/>
    </source>
</evidence>
<feature type="transmembrane region" description="Helical" evidence="8">
    <location>
        <begin position="219"/>
        <end position="239"/>
    </location>
</feature>
<dbReference type="GO" id="GO:0005886">
    <property type="term" value="C:plasma membrane"/>
    <property type="evidence" value="ECO:0007669"/>
    <property type="project" value="UniProtKB-SubCell"/>
</dbReference>
<feature type="transmembrane region" description="Helical" evidence="8">
    <location>
        <begin position="164"/>
        <end position="184"/>
    </location>
</feature>
<keyword evidence="5 8" id="KW-0812">Transmembrane</keyword>
<keyword evidence="6 8" id="KW-1133">Transmembrane helix</keyword>
<dbReference type="OrthoDB" id="5472127at2"/>
<keyword evidence="10" id="KW-1185">Reference proteome</keyword>
<comment type="similarity">
    <text evidence="2 8">Belongs to the 4-toluene sulfonate uptake permease (TSUP) (TC 2.A.102) family.</text>
</comment>
<evidence type="ECO:0000256" key="5">
    <source>
        <dbReference type="ARBA" id="ARBA00022692"/>
    </source>
</evidence>
<accession>A0A5C4WHR1</accession>
<feature type="transmembrane region" description="Helical" evidence="8">
    <location>
        <begin position="6"/>
        <end position="31"/>
    </location>
</feature>
<proteinExistence type="inferred from homology"/>
<dbReference type="Proteomes" id="UP000312512">
    <property type="component" value="Unassembled WGS sequence"/>
</dbReference>
<name>A0A5C4WHR1_9ACTN</name>
<keyword evidence="7 8" id="KW-0472">Membrane</keyword>
<evidence type="ECO:0000313" key="10">
    <source>
        <dbReference type="Proteomes" id="UP000312512"/>
    </source>
</evidence>
<sequence>MPDLIVLVLAGLAVFAGAVLQGGTGIGLALVATPIVQLLHPALMPGAMLVVACGLALLTVAAEARHADWPGLGWALGGRLVGTAASAGVIALTSVRGLNLFNGSVVLLVAAVVAIAPSWLPRNRLTLAGSGMFAGVAATTAAIGGPLIALVYRRSPGPTMRGSLGAFTTVGSLLSLLCVALVGLLSWVQILGGLALLPFAGAGFVVAERVRRHLKGRWIRGAVLVLAVLAALSLILRSLPG</sequence>
<evidence type="ECO:0000313" key="9">
    <source>
        <dbReference type="EMBL" id="KAB8193952.1"/>
    </source>
</evidence>
<feature type="transmembrane region" description="Helical" evidence="8">
    <location>
        <begin position="43"/>
        <end position="62"/>
    </location>
</feature>
<feature type="transmembrane region" description="Helical" evidence="8">
    <location>
        <begin position="100"/>
        <end position="120"/>
    </location>
</feature>
<reference evidence="9 10" key="1">
    <citation type="submission" date="2019-10" db="EMBL/GenBank/DDBJ databases">
        <title>Nonomuraea sp. nov., isolated from Phyllanthus amarus.</title>
        <authorList>
            <person name="Klykleung N."/>
            <person name="Tanasupawat S."/>
        </authorList>
    </citation>
    <scope>NUCLEOTIDE SEQUENCE [LARGE SCALE GENOMIC DNA]</scope>
    <source>
        <strain evidence="9 10">PA1-10</strain>
    </source>
</reference>
<evidence type="ECO:0000256" key="7">
    <source>
        <dbReference type="ARBA" id="ARBA00023136"/>
    </source>
</evidence>
<feature type="transmembrane region" description="Helical" evidence="8">
    <location>
        <begin position="74"/>
        <end position="93"/>
    </location>
</feature>
<keyword evidence="4 8" id="KW-1003">Cell membrane</keyword>
<organism evidence="9 10">
    <name type="scientific">Nonomuraea phyllanthi</name>
    <dbReference type="NCBI Taxonomy" id="2219224"/>
    <lineage>
        <taxon>Bacteria</taxon>
        <taxon>Bacillati</taxon>
        <taxon>Actinomycetota</taxon>
        <taxon>Actinomycetes</taxon>
        <taxon>Streptosporangiales</taxon>
        <taxon>Streptosporangiaceae</taxon>
        <taxon>Nonomuraea</taxon>
    </lineage>
</organism>